<sequence>MDMKGVAISSYSDRVAAAVSGSLNGLLRFDRSMVTSLDGLEHDEAEQPIVVMLRAYLYLLGGVRPPVEVVDALRKIDAGTLSALEAAHLDAIRHLLHGAYGAAGDTLLDISRQFPTDELALAAGHQVDFLTGATETLLSRLSSSPLLTEGATETYPYLLAMLAFAYGENHEFAKAYEAGSRALSLAPQDNPWAVHACAHALFESRDHGAVSELLSATRGRWNSESCLLRTHLSWHHALNSMAESDHDALTGLTGDVTAVLATECSAMQFCDAVSLLWRLRLASIVGPDDFAAVADKALDIRGASNSAFVDLHVLLAIIGADRHELAMRLAQEIGADATDMAAHLTGTRRTAVGVAESFLYYCQSNPEQAVRRLISVLPAVVGMGGSMVQRDLALELLVTCTHGRGLDVTVPAGVGIDRRPLVTYLRS</sequence>
<keyword evidence="5" id="KW-1185">Reference proteome</keyword>
<keyword evidence="1" id="KW-0677">Repeat</keyword>
<dbReference type="OrthoDB" id="9815900at2"/>
<evidence type="ECO:0000313" key="5">
    <source>
        <dbReference type="Proteomes" id="UP000321424"/>
    </source>
</evidence>
<evidence type="ECO:0000256" key="2">
    <source>
        <dbReference type="ARBA" id="ARBA00022803"/>
    </source>
</evidence>
<evidence type="ECO:0000256" key="3">
    <source>
        <dbReference type="PROSITE-ProRule" id="PRU00339"/>
    </source>
</evidence>
<reference evidence="4 5" key="1">
    <citation type="submission" date="2019-07" db="EMBL/GenBank/DDBJ databases">
        <title>Whole genome shotgun sequence of Nocardia ninae NBRC 108245.</title>
        <authorList>
            <person name="Hosoyama A."/>
            <person name="Uohara A."/>
            <person name="Ohji S."/>
            <person name="Ichikawa N."/>
        </authorList>
    </citation>
    <scope>NUCLEOTIDE SEQUENCE [LARGE SCALE GENOMIC DNA]</scope>
    <source>
        <strain evidence="4 5">NBRC 108245</strain>
    </source>
</reference>
<keyword evidence="2 3" id="KW-0802">TPR repeat</keyword>
<proteinExistence type="predicted"/>
<accession>A0A511M7P2</accession>
<organism evidence="4 5">
    <name type="scientific">Nocardia ninae NBRC 108245</name>
    <dbReference type="NCBI Taxonomy" id="1210091"/>
    <lineage>
        <taxon>Bacteria</taxon>
        <taxon>Bacillati</taxon>
        <taxon>Actinomycetota</taxon>
        <taxon>Actinomycetes</taxon>
        <taxon>Mycobacteriales</taxon>
        <taxon>Nocardiaceae</taxon>
        <taxon>Nocardia</taxon>
    </lineage>
</organism>
<dbReference type="PANTHER" id="PTHR16263">
    <property type="entry name" value="TETRATRICOPEPTIDE REPEAT PROTEIN 38"/>
    <property type="match status" value="1"/>
</dbReference>
<dbReference type="Proteomes" id="UP000321424">
    <property type="component" value="Unassembled WGS sequence"/>
</dbReference>
<protein>
    <submittedName>
        <fullName evidence="4">Tetratricopeptide repeat protein 38 family protein</fullName>
    </submittedName>
</protein>
<dbReference type="InterPro" id="IPR033891">
    <property type="entry name" value="TTC38"/>
</dbReference>
<dbReference type="RefSeq" id="WP_147128494.1">
    <property type="nucleotide sequence ID" value="NZ_BJXA01000002.1"/>
</dbReference>
<comment type="caution">
    <text evidence="4">The sequence shown here is derived from an EMBL/GenBank/DDBJ whole genome shotgun (WGS) entry which is preliminary data.</text>
</comment>
<dbReference type="EMBL" id="BJXA01000002">
    <property type="protein sequence ID" value="GEM36207.1"/>
    <property type="molecule type" value="Genomic_DNA"/>
</dbReference>
<name>A0A511M7P2_9NOCA</name>
<feature type="repeat" description="TPR" evidence="3">
    <location>
        <begin position="156"/>
        <end position="189"/>
    </location>
</feature>
<dbReference type="AlphaFoldDB" id="A0A511M7P2"/>
<evidence type="ECO:0000313" key="4">
    <source>
        <dbReference type="EMBL" id="GEM36207.1"/>
    </source>
</evidence>
<evidence type="ECO:0000256" key="1">
    <source>
        <dbReference type="ARBA" id="ARBA00022737"/>
    </source>
</evidence>
<gene>
    <name evidence="4" type="ORF">NN4_07260</name>
</gene>
<dbReference type="PROSITE" id="PS50005">
    <property type="entry name" value="TPR"/>
    <property type="match status" value="1"/>
</dbReference>
<dbReference type="PANTHER" id="PTHR16263:SF4">
    <property type="entry name" value="TETRATRICOPEPTIDE REPEAT PROTEIN 38"/>
    <property type="match status" value="1"/>
</dbReference>
<dbReference type="InterPro" id="IPR019734">
    <property type="entry name" value="TPR_rpt"/>
</dbReference>